<gene>
    <name evidence="1" type="ORF">TMES_10770</name>
</gene>
<proteinExistence type="predicted"/>
<accession>A0A1Y2KZR7</accession>
<sequence length="74" mass="8231">MAPDNLAPVMPALTPPFRPFRSYVLAHGHMPKPAILFSTARNRHLPYNIDANSLWITVPCTCYIPAGKRGVMQV</sequence>
<comment type="caution">
    <text evidence="1">The sequence shown here is derived from an EMBL/GenBank/DDBJ whole genome shotgun (WGS) entry which is preliminary data.</text>
</comment>
<dbReference type="EMBL" id="JFKA01000004">
    <property type="protein sequence ID" value="OSQ38347.1"/>
    <property type="molecule type" value="Genomic_DNA"/>
</dbReference>
<dbReference type="STRING" id="1293891.TMES_10770"/>
<dbReference type="Proteomes" id="UP000193391">
    <property type="component" value="Unassembled WGS sequence"/>
</dbReference>
<protein>
    <submittedName>
        <fullName evidence="1">Uncharacterized protein</fullName>
    </submittedName>
</protein>
<dbReference type="AlphaFoldDB" id="A0A1Y2KZR7"/>
<reference evidence="1 2" key="1">
    <citation type="submission" date="2014-03" db="EMBL/GenBank/DDBJ databases">
        <title>The draft genome sequence of Thalassospira mesophila JCM 18969.</title>
        <authorList>
            <person name="Lai Q."/>
            <person name="Shao Z."/>
        </authorList>
    </citation>
    <scope>NUCLEOTIDE SEQUENCE [LARGE SCALE GENOMIC DNA]</scope>
    <source>
        <strain evidence="1 2">JCM 18969</strain>
    </source>
</reference>
<evidence type="ECO:0000313" key="1">
    <source>
        <dbReference type="EMBL" id="OSQ38347.1"/>
    </source>
</evidence>
<evidence type="ECO:0000313" key="2">
    <source>
        <dbReference type="Proteomes" id="UP000193391"/>
    </source>
</evidence>
<name>A0A1Y2KZR7_9PROT</name>
<keyword evidence="2" id="KW-1185">Reference proteome</keyword>
<organism evidence="1 2">
    <name type="scientific">Thalassospira mesophila</name>
    <dbReference type="NCBI Taxonomy" id="1293891"/>
    <lineage>
        <taxon>Bacteria</taxon>
        <taxon>Pseudomonadati</taxon>
        <taxon>Pseudomonadota</taxon>
        <taxon>Alphaproteobacteria</taxon>
        <taxon>Rhodospirillales</taxon>
        <taxon>Thalassospiraceae</taxon>
        <taxon>Thalassospira</taxon>
    </lineage>
</organism>